<dbReference type="InterPro" id="IPR008274">
    <property type="entry name" value="AldOxase/xan_DH_MoCoBD1"/>
</dbReference>
<dbReference type="Gene3D" id="3.30.390.50">
    <property type="entry name" value="CO dehydrogenase flavoprotein, C-terminal domain"/>
    <property type="match status" value="1"/>
</dbReference>
<dbReference type="Pfam" id="PF01799">
    <property type="entry name" value="Fer2_2"/>
    <property type="match status" value="1"/>
</dbReference>
<evidence type="ECO:0000256" key="17">
    <source>
        <dbReference type="PIRSR" id="PIRSR000127-3"/>
    </source>
</evidence>
<feature type="binding site" evidence="17">
    <location>
        <position position="162"/>
    </location>
    <ligand>
        <name>[2Fe-2S] cluster</name>
        <dbReference type="ChEBI" id="CHEBI:190135"/>
        <label>2</label>
    </ligand>
</feature>
<dbReference type="PROSITE" id="PS51085">
    <property type="entry name" value="2FE2S_FER_2"/>
    <property type="match status" value="1"/>
</dbReference>
<dbReference type="GO" id="GO:0005777">
    <property type="term" value="C:peroxisome"/>
    <property type="evidence" value="ECO:0007669"/>
    <property type="project" value="UniProtKB-SubCell"/>
</dbReference>
<evidence type="ECO:0000256" key="15">
    <source>
        <dbReference type="PIRSR" id="PIRSR000127-1"/>
    </source>
</evidence>
<dbReference type="SUPFAM" id="SSF54292">
    <property type="entry name" value="2Fe-2S ferredoxin-like"/>
    <property type="match status" value="1"/>
</dbReference>
<evidence type="ECO:0000313" key="21">
    <source>
        <dbReference type="Proteomes" id="UP001431783"/>
    </source>
</evidence>
<evidence type="ECO:0000256" key="5">
    <source>
        <dbReference type="ARBA" id="ARBA00022505"/>
    </source>
</evidence>
<keyword evidence="8 17" id="KW-0479">Metal-binding</keyword>
<dbReference type="InterPro" id="IPR036318">
    <property type="entry name" value="FAD-bd_PCMH-like_sf"/>
</dbReference>
<organism evidence="20 21">
    <name type="scientific">Henosepilachna vigintioctopunctata</name>
    <dbReference type="NCBI Taxonomy" id="420089"/>
    <lineage>
        <taxon>Eukaryota</taxon>
        <taxon>Metazoa</taxon>
        <taxon>Ecdysozoa</taxon>
        <taxon>Arthropoda</taxon>
        <taxon>Hexapoda</taxon>
        <taxon>Insecta</taxon>
        <taxon>Pterygota</taxon>
        <taxon>Neoptera</taxon>
        <taxon>Endopterygota</taxon>
        <taxon>Coleoptera</taxon>
        <taxon>Polyphaga</taxon>
        <taxon>Cucujiformia</taxon>
        <taxon>Coccinelloidea</taxon>
        <taxon>Coccinellidae</taxon>
        <taxon>Epilachninae</taxon>
        <taxon>Epilachnini</taxon>
        <taxon>Henosepilachna</taxon>
    </lineage>
</organism>
<evidence type="ECO:0008006" key="22">
    <source>
        <dbReference type="Google" id="ProtNLM"/>
    </source>
</evidence>
<evidence type="ECO:0000256" key="2">
    <source>
        <dbReference type="ARBA" id="ARBA00004275"/>
    </source>
</evidence>
<dbReference type="FunFam" id="3.30.365.10:FF:000002">
    <property type="entry name" value="Xanthine dehydrogenase oxidase"/>
    <property type="match status" value="1"/>
</dbReference>
<evidence type="ECO:0000256" key="4">
    <source>
        <dbReference type="ARBA" id="ARBA00011738"/>
    </source>
</evidence>
<keyword evidence="5 17" id="KW-0500">Molybdenum</keyword>
<dbReference type="SUPFAM" id="SSF54665">
    <property type="entry name" value="CO dehydrogenase molybdoprotein N-domain-like"/>
    <property type="match status" value="1"/>
</dbReference>
<dbReference type="Gene3D" id="3.10.20.30">
    <property type="match status" value="1"/>
</dbReference>
<reference evidence="20 21" key="1">
    <citation type="submission" date="2023-03" db="EMBL/GenBank/DDBJ databases">
        <title>Genome insight into feeding habits of ladybird beetles.</title>
        <authorList>
            <person name="Li H.-S."/>
            <person name="Huang Y.-H."/>
            <person name="Pang H."/>
        </authorList>
    </citation>
    <scope>NUCLEOTIDE SEQUENCE [LARGE SCALE GENOMIC DNA]</scope>
    <source>
        <strain evidence="20">SYSU_2023b</strain>
        <tissue evidence="20">Whole body</tissue>
    </source>
</reference>
<sequence length="1268" mass="141178">MLSWFWGSGEEGNQQIASPTNQLKFTIHGEEHAVNAVDVSPATSLNEYLRDKMILRGTKKMCYEGGCGACLVAVTKPGEDKAMAINSCLVSILTCHGWNIETVEGIGGPLTQYHPVQQALRNFNGTQCGYCSPGMVMNMYALCKDGKPTMKEVENSFGGNLCRCTGYRPILTAFKSLCKDASPELLGRYPDIEDFVWVKPKNGSQNGKHCTIKTPLEVTYTKSKWRKVFTLKDLLSALANIQDEIYMLVAGNTAKGVYVLPDSTIFIDVIEVKELVSYEVKNDLITLGGNMSLTNTMELFNRVSEMNSGFEYLKTIANHIDLIANVPVRNVGTLAGNLMMKHYFNEFPSDLVLSLETFAAKIVLVDTNGTEKIVTIPEFLTTNMRKMVIKSIQLAKLSGNYKYETYKIMTRAQNTHALINAGFLLKLDNDNKVESARILVGNIDATFMHAVKTESYLIGKELFNNYTLQGAFGVLNDEMQPHQVDPEPDPIFRKQLAISLFYKTILSFAPEGRLSPRNRSGGPKMVRPLSNGTQDYQTKESLYPLTKAIPKLESLAQVSGRAEYVDDMPDLPNQLYAKFVVAKAAPNSKIVSLDASKALALKGVVKFFTKDDIPGANNFFPASYGGDIVEKIFCDKVVQYYHQPVGLFVATNKDVLYEAVDLVKIKYSKPKDPPLLKIRDIVKAKATEKIFKDQELKPKKIGDNTKHTISGRMDLGGQYHFHMETQCCVTIPTEDGLDMYPSSQWMDLLQCAVAEMLNINQSKIRITVRRCGGGFGAKLSRNSLISCATALAAWILKKPVRMSLTLKENMEICGKRFPFAADYKVQVDDDGVIQQLSSQLYSDHANAGNERGNSNFFLFDMLESMYNTDPFDIVFYRTSSDAPGNTFMRAPGSLEAMTLLENIMDHISYELKLDPIQVRINNIREKKVLDYLDDLKEWANIEERKQQIIAFNKESRWRKKGLSVIPMTFRFINAGPYSVTISVFHLDGSVSISHGGTEIGQGVNTKAAQVCAYKLNIPMEKVHIEPSNTTSSPNNYGTGGSITSDAICYAVDKATDQLLLRLKPFRTDESQTWEELIKAAYVATAELRAIAQYTPKEPFVSPYLIYGACASEVELDLLTGQYQITRVDLIEDVGTSLSPFVDIGQIEGAFVQGMGYFTSENLIYSKDGQMLTNNTWFYRPPGAKDIPIDFRVKIPKDNPNPLGVLQSKAVGEPPLCLAVSVPLAIRNALASARADSDSSQPQYVLFDGPTSTEFTFKNSLNDYKQYIL</sequence>
<dbReference type="InterPro" id="IPR001041">
    <property type="entry name" value="2Fe-2S_ferredoxin-type"/>
</dbReference>
<dbReference type="FunFam" id="3.30.365.10:FF:000001">
    <property type="entry name" value="Xanthine dehydrogenase oxidase"/>
    <property type="match status" value="1"/>
</dbReference>
<evidence type="ECO:0000256" key="16">
    <source>
        <dbReference type="PIRSR" id="PIRSR000127-2"/>
    </source>
</evidence>
<evidence type="ECO:0000256" key="6">
    <source>
        <dbReference type="ARBA" id="ARBA00022630"/>
    </source>
</evidence>
<feature type="binding site" evidence="17">
    <location>
        <position position="70"/>
    </location>
    <ligand>
        <name>[2Fe-2S] cluster</name>
        <dbReference type="ChEBI" id="CHEBI:190135"/>
        <label>1</label>
    </ligand>
</feature>
<feature type="binding site" evidence="17">
    <location>
        <position position="164"/>
    </location>
    <ligand>
        <name>[2Fe-2S] cluster</name>
        <dbReference type="ChEBI" id="CHEBI:190135"/>
        <label>2</label>
    </ligand>
</feature>
<feature type="domain" description="FAD-binding PCMH-type" evidence="19">
    <location>
        <begin position="218"/>
        <end position="399"/>
    </location>
</feature>
<comment type="subunit">
    <text evidence="4">Homodimer.</text>
</comment>
<evidence type="ECO:0000256" key="13">
    <source>
        <dbReference type="ARBA" id="ARBA00023140"/>
    </source>
</evidence>
<keyword evidence="10" id="KW-0560">Oxidoreductase</keyword>
<feature type="binding site" evidence="17">
    <location>
        <position position="62"/>
    </location>
    <ligand>
        <name>[2Fe-2S] cluster</name>
        <dbReference type="ChEBI" id="CHEBI:190135"/>
        <label>1</label>
    </ligand>
</feature>
<dbReference type="EMBL" id="JARQZJ010000096">
    <property type="protein sequence ID" value="KAK9885680.1"/>
    <property type="molecule type" value="Genomic_DNA"/>
</dbReference>
<dbReference type="InterPro" id="IPR016208">
    <property type="entry name" value="Ald_Oxase/xanthine_DH-like"/>
</dbReference>
<evidence type="ECO:0000256" key="8">
    <source>
        <dbReference type="ARBA" id="ARBA00022723"/>
    </source>
</evidence>
<dbReference type="InterPro" id="IPR012675">
    <property type="entry name" value="Beta-grasp_dom_sf"/>
</dbReference>
<dbReference type="Pfam" id="PF00111">
    <property type="entry name" value="Fer2"/>
    <property type="match status" value="1"/>
</dbReference>
<dbReference type="Pfam" id="PF00941">
    <property type="entry name" value="FAD_binding_5"/>
    <property type="match status" value="1"/>
</dbReference>
<accession>A0AAW1V0F4</accession>
<keyword evidence="12 17" id="KW-0411">Iron-sulfur</keyword>
<dbReference type="FunFam" id="3.30.390.50:FF:000003">
    <property type="entry name" value="Aldehyde oxidase1"/>
    <property type="match status" value="1"/>
</dbReference>
<dbReference type="Pfam" id="PF03450">
    <property type="entry name" value="CO_deh_flav_C"/>
    <property type="match status" value="1"/>
</dbReference>
<dbReference type="PROSITE" id="PS51387">
    <property type="entry name" value="FAD_PCMH"/>
    <property type="match status" value="1"/>
</dbReference>
<dbReference type="InterPro" id="IPR000674">
    <property type="entry name" value="Ald_Oxase/Xan_DH_a/b"/>
</dbReference>
<keyword evidence="7 17" id="KW-0001">2Fe-2S</keyword>
<feature type="binding site" evidence="16">
    <location>
        <position position="407"/>
    </location>
    <ligand>
        <name>FAD</name>
        <dbReference type="ChEBI" id="CHEBI:57692"/>
    </ligand>
</feature>
<proteinExistence type="inferred from homology"/>
<dbReference type="Proteomes" id="UP001431783">
    <property type="component" value="Unassembled WGS sequence"/>
</dbReference>
<feature type="binding site" evidence="17">
    <location>
        <position position="775"/>
    </location>
    <ligand>
        <name>Mo-molybdopterin</name>
        <dbReference type="ChEBI" id="CHEBI:71302"/>
    </ligand>
    <ligandPart>
        <name>Mo</name>
        <dbReference type="ChEBI" id="CHEBI:28685"/>
    </ligandPart>
</feature>
<comment type="cofactor">
    <cofactor evidence="14">
        <name>[2Fe-2S] cluster</name>
        <dbReference type="ChEBI" id="CHEBI:190135"/>
    </cofactor>
</comment>
<dbReference type="SUPFAM" id="SSF56176">
    <property type="entry name" value="FAD-binding/transporter-associated domain-like"/>
    <property type="match status" value="1"/>
</dbReference>
<dbReference type="InterPro" id="IPR046867">
    <property type="entry name" value="AldOxase/xan_DH_MoCoBD2"/>
</dbReference>
<comment type="cofactor">
    <cofactor evidence="17">
        <name>[2Fe-2S] cluster</name>
        <dbReference type="ChEBI" id="CHEBI:190135"/>
    </cofactor>
    <text evidence="17">Binds 2 [2Fe-2S] clusters.</text>
</comment>
<dbReference type="SMART" id="SM01092">
    <property type="entry name" value="CO_deh_flav_C"/>
    <property type="match status" value="1"/>
</dbReference>
<evidence type="ECO:0000256" key="14">
    <source>
        <dbReference type="ARBA" id="ARBA00034078"/>
    </source>
</evidence>
<dbReference type="SUPFAM" id="SSF47741">
    <property type="entry name" value="CO dehydrogenase ISP C-domain like"/>
    <property type="match status" value="1"/>
</dbReference>
<dbReference type="InterPro" id="IPR016166">
    <property type="entry name" value="FAD-bd_PCMH"/>
</dbReference>
<dbReference type="InterPro" id="IPR002346">
    <property type="entry name" value="Mopterin_DH_FAD-bd"/>
</dbReference>
<feature type="binding site" evidence="17">
    <location>
        <position position="889"/>
    </location>
    <ligand>
        <name>Mo-molybdopterin</name>
        <dbReference type="ChEBI" id="CHEBI:71302"/>
    </ligand>
    <ligandPart>
        <name>Mo</name>
        <dbReference type="ChEBI" id="CHEBI:28685"/>
    </ligandPart>
</feature>
<keyword evidence="9 16" id="KW-0274">FAD</keyword>
<dbReference type="InterPro" id="IPR016169">
    <property type="entry name" value="FAD-bd_PCMH_sub2"/>
</dbReference>
<dbReference type="Pfam" id="PF01315">
    <property type="entry name" value="Ald_Xan_dh_C"/>
    <property type="match status" value="1"/>
</dbReference>
<evidence type="ECO:0000256" key="10">
    <source>
        <dbReference type="ARBA" id="ARBA00023002"/>
    </source>
</evidence>
<dbReference type="GO" id="GO:0051537">
    <property type="term" value="F:2 iron, 2 sulfur cluster binding"/>
    <property type="evidence" value="ECO:0007669"/>
    <property type="project" value="UniProtKB-KW"/>
</dbReference>
<dbReference type="InterPro" id="IPR002888">
    <property type="entry name" value="2Fe-2S-bd"/>
</dbReference>
<evidence type="ECO:0000259" key="18">
    <source>
        <dbReference type="PROSITE" id="PS51085"/>
    </source>
</evidence>
<keyword evidence="11 17" id="KW-0408">Iron</keyword>
<dbReference type="InterPro" id="IPR005107">
    <property type="entry name" value="CO_DH_flav_C"/>
</dbReference>
<comment type="cofactor">
    <cofactor evidence="17">
        <name>Mo-molybdopterin</name>
        <dbReference type="ChEBI" id="CHEBI:71302"/>
    </cofactor>
    <text evidence="17">Binds 1 Mo-molybdopterin (Mo-MPT) cofactor per subunit.</text>
</comment>
<evidence type="ECO:0000256" key="11">
    <source>
        <dbReference type="ARBA" id="ARBA00023004"/>
    </source>
</evidence>
<feature type="binding site" evidence="17">
    <location>
        <position position="128"/>
    </location>
    <ligand>
        <name>[2Fe-2S] cluster</name>
        <dbReference type="ChEBI" id="CHEBI:190135"/>
        <label>2</label>
    </ligand>
</feature>
<feature type="domain" description="2Fe-2S ferredoxin-type" evidence="18">
    <location>
        <begin position="21"/>
        <end position="106"/>
    </location>
</feature>
<dbReference type="GO" id="GO:0005506">
    <property type="term" value="F:iron ion binding"/>
    <property type="evidence" value="ECO:0007669"/>
    <property type="project" value="InterPro"/>
</dbReference>
<evidence type="ECO:0000259" key="19">
    <source>
        <dbReference type="PROSITE" id="PS51387"/>
    </source>
</evidence>
<keyword evidence="6" id="KW-0285">Flavoprotein</keyword>
<evidence type="ECO:0000256" key="1">
    <source>
        <dbReference type="ARBA" id="ARBA00001974"/>
    </source>
</evidence>
<evidence type="ECO:0000256" key="12">
    <source>
        <dbReference type="ARBA" id="ARBA00023014"/>
    </source>
</evidence>
<comment type="subcellular location">
    <subcellularLocation>
        <location evidence="2">Peroxisome</location>
    </subcellularLocation>
</comment>
<dbReference type="FunFam" id="3.30.465.10:FF:000013">
    <property type="entry name" value="Aldehyde oxidase"/>
    <property type="match status" value="1"/>
</dbReference>
<dbReference type="Gene3D" id="1.10.150.120">
    <property type="entry name" value="[2Fe-2S]-binding domain"/>
    <property type="match status" value="1"/>
</dbReference>
<feature type="binding site" evidence="17">
    <location>
        <position position="88"/>
    </location>
    <ligand>
        <name>[2Fe-2S] cluster</name>
        <dbReference type="ChEBI" id="CHEBI:190135"/>
        <label>1</label>
    </ligand>
</feature>
<dbReference type="AlphaFoldDB" id="A0AAW1V0F4"/>
<dbReference type="InterPro" id="IPR036683">
    <property type="entry name" value="CO_DH_flav_C_dom_sf"/>
</dbReference>
<evidence type="ECO:0000256" key="9">
    <source>
        <dbReference type="ARBA" id="ARBA00022827"/>
    </source>
</evidence>
<feature type="binding site" evidence="17">
    <location>
        <position position="1040"/>
    </location>
    <ligand>
        <name>Mo-molybdopterin</name>
        <dbReference type="ChEBI" id="CHEBI:71302"/>
    </ligand>
    <ligandPart>
        <name>Mo</name>
        <dbReference type="ChEBI" id="CHEBI:28685"/>
    </ligandPart>
</feature>
<comment type="caution">
    <text evidence="20">The sequence shown here is derived from an EMBL/GenBank/DDBJ whole genome shotgun (WGS) entry which is preliminary data.</text>
</comment>
<dbReference type="InterPro" id="IPR036856">
    <property type="entry name" value="Ald_Oxase/Xan_DH_a/b_sf"/>
</dbReference>
<comment type="cofactor">
    <cofactor evidence="1 16">
        <name>FAD</name>
        <dbReference type="ChEBI" id="CHEBI:57692"/>
    </cofactor>
</comment>
<feature type="binding site" evidence="17">
    <location>
        <position position="131"/>
    </location>
    <ligand>
        <name>[2Fe-2S] cluster</name>
        <dbReference type="ChEBI" id="CHEBI:190135"/>
        <label>2</label>
    </ligand>
</feature>
<dbReference type="CDD" id="cd00207">
    <property type="entry name" value="fer2"/>
    <property type="match status" value="1"/>
</dbReference>
<evidence type="ECO:0000256" key="7">
    <source>
        <dbReference type="ARBA" id="ARBA00022714"/>
    </source>
</evidence>
<feature type="active site" description="Proton acceptor" evidence="15">
    <location>
        <position position="1212"/>
    </location>
</feature>
<dbReference type="Gene3D" id="3.30.365.10">
    <property type="entry name" value="Aldehyde oxidase/xanthine dehydrogenase, molybdopterin binding domain"/>
    <property type="match status" value="4"/>
</dbReference>
<dbReference type="Pfam" id="PF02738">
    <property type="entry name" value="MoCoBD_1"/>
    <property type="match status" value="1"/>
</dbReference>
<feature type="binding site" evidence="17">
    <location>
        <position position="67"/>
    </location>
    <ligand>
        <name>[2Fe-2S] cluster</name>
        <dbReference type="ChEBI" id="CHEBI:190135"/>
        <label>1</label>
    </ligand>
</feature>
<protein>
    <recommendedName>
        <fullName evidence="22">Aldehyde oxidase</fullName>
    </recommendedName>
</protein>
<keyword evidence="21" id="KW-1185">Reference proteome</keyword>
<dbReference type="SUPFAM" id="SSF55447">
    <property type="entry name" value="CO dehydrogenase flavoprotein C-terminal domain-like"/>
    <property type="match status" value="1"/>
</dbReference>
<dbReference type="PANTHER" id="PTHR11908">
    <property type="entry name" value="XANTHINE DEHYDROGENASE"/>
    <property type="match status" value="1"/>
</dbReference>
<evidence type="ECO:0000256" key="3">
    <source>
        <dbReference type="ARBA" id="ARBA00006849"/>
    </source>
</evidence>
<dbReference type="Gene3D" id="3.90.1170.50">
    <property type="entry name" value="Aldehyde oxidase/xanthine dehydrogenase, a/b hammerhead"/>
    <property type="match status" value="1"/>
</dbReference>
<dbReference type="PANTHER" id="PTHR11908:SF132">
    <property type="entry name" value="ALDEHYDE OXIDASE 1-RELATED"/>
    <property type="match status" value="1"/>
</dbReference>
<dbReference type="Pfam" id="PF20256">
    <property type="entry name" value="MoCoBD_2"/>
    <property type="match status" value="1"/>
</dbReference>
<dbReference type="GO" id="GO:0016491">
    <property type="term" value="F:oxidoreductase activity"/>
    <property type="evidence" value="ECO:0007669"/>
    <property type="project" value="UniProtKB-KW"/>
</dbReference>
<dbReference type="PROSITE" id="PS00197">
    <property type="entry name" value="2FE2S_FER_1"/>
    <property type="match status" value="1"/>
</dbReference>
<keyword evidence="13" id="KW-0576">Peroxisome</keyword>
<feature type="binding site" evidence="17">
    <location>
        <position position="744"/>
    </location>
    <ligand>
        <name>Mo-molybdopterin</name>
        <dbReference type="ChEBI" id="CHEBI:71302"/>
    </ligand>
    <ligandPart>
        <name>Mo</name>
        <dbReference type="ChEBI" id="CHEBI:28685"/>
    </ligandPart>
</feature>
<dbReference type="PIRSF" id="PIRSF000127">
    <property type="entry name" value="Xanthine_DH"/>
    <property type="match status" value="1"/>
</dbReference>
<name>A0AAW1V0F4_9CUCU</name>
<dbReference type="GO" id="GO:0071949">
    <property type="term" value="F:FAD binding"/>
    <property type="evidence" value="ECO:0007669"/>
    <property type="project" value="InterPro"/>
</dbReference>
<dbReference type="Gene3D" id="3.30.465.10">
    <property type="match status" value="1"/>
</dbReference>
<evidence type="ECO:0000313" key="20">
    <source>
        <dbReference type="EMBL" id="KAK9885680.1"/>
    </source>
</evidence>
<gene>
    <name evidence="20" type="ORF">WA026_012444</name>
</gene>
<dbReference type="InterPro" id="IPR036010">
    <property type="entry name" value="2Fe-2S_ferredoxin-like_sf"/>
</dbReference>
<dbReference type="InterPro" id="IPR037165">
    <property type="entry name" value="AldOxase/xan_DH_Mopterin-bd_sf"/>
</dbReference>
<dbReference type="InterPro" id="IPR006058">
    <property type="entry name" value="2Fe2S_fd_BS"/>
</dbReference>
<comment type="similarity">
    <text evidence="3">Belongs to the xanthine dehydrogenase family.</text>
</comment>
<dbReference type="SMART" id="SM01008">
    <property type="entry name" value="Ald_Xan_dh_C"/>
    <property type="match status" value="1"/>
</dbReference>
<dbReference type="InterPro" id="IPR036884">
    <property type="entry name" value="2Fe-2S-bd_dom_sf"/>
</dbReference>
<dbReference type="SUPFAM" id="SSF56003">
    <property type="entry name" value="Molybdenum cofactor-binding domain"/>
    <property type="match status" value="1"/>
</dbReference>